<dbReference type="OrthoDB" id="27934at2759"/>
<dbReference type="PANTHER" id="PTHR11102">
    <property type="entry name" value="SEL-1-LIKE PROTEIN"/>
    <property type="match status" value="1"/>
</dbReference>
<feature type="compositionally biased region" description="Pro residues" evidence="2">
    <location>
        <begin position="803"/>
        <end position="815"/>
    </location>
</feature>
<protein>
    <submittedName>
        <fullName evidence="5">Uncharacterized protein</fullName>
    </submittedName>
</protein>
<dbReference type="GO" id="GO:0005789">
    <property type="term" value="C:endoplasmic reticulum membrane"/>
    <property type="evidence" value="ECO:0007669"/>
    <property type="project" value="TreeGrafter"/>
</dbReference>
<dbReference type="PANTHER" id="PTHR11102:SF147">
    <property type="entry name" value="SEL1L ADAPTOR SUBUNIT OF ERAD E3 UBIQUITIN LIGASE"/>
    <property type="match status" value="1"/>
</dbReference>
<dbReference type="eggNOG" id="KOG1550">
    <property type="taxonomic scope" value="Eukaryota"/>
</dbReference>
<keyword evidence="3" id="KW-0812">Transmembrane</keyword>
<accession>W3XGV8</accession>
<dbReference type="InterPro" id="IPR006597">
    <property type="entry name" value="Sel1-like"/>
</dbReference>
<proteinExistence type="inferred from homology"/>
<dbReference type="SMART" id="SM00671">
    <property type="entry name" value="SEL1"/>
    <property type="match status" value="10"/>
</dbReference>
<sequence length="832" mass="91729">MRHWIVSTLLLLQAIAVAFGNEQKVLGNEEPSEALATPDNAAAEPVAFQGGWTPYQNGWELVDAALAEFRKIKTHSHRKNKKPAGLFGTVFRYALKALPSLRASAPPAPEEHAGPVITGPLLEGVRLLQQSADLNNTDAIFLLGELNFFGNYSHPRNFKAAFDHYYRLASVTGNSSAQFMVGLMYSTGIGEAVEKDQAKALLYHTFAADQGYTRSEMTVAARYTSGIGVPKSCDMACKYYKRVADKAIAWIRSGPPGGMHIMQESYRLADEVGGVYGEGASVVSSGIHAFRHSPNSDAYAAIDDVIEYLDLMANKGDFKAAFNLGRLYYEGQRELERDVELARHYFLSVATKHWRVKDGRVSDSSKPGLEKYASKAAGYIGRMWLRGEGMKQSYGNAKKWFERGIEHGDAQSHWGLAVMALKGYGMTKNVARATELFKAAADQDFGPAQVALGALHLDQGNNDDLRIASHYFESAARYGNVEAMYYLAEMMHHGVGRDKTCTSALSYYKLVSEKAEPFVSSWAEANHAYDDGDIELAILDYVLAAEQGYEKAQNNVAYILDSAQSRLPLPSWLKTQAPKSKLLQDSALALIYWTRSAVQSNIDSLVKMGDYYLSGIGTDIAIDKAAQCYTGASEHFQSGQALYNLGWMHEHGVGLKQDFHLAKRYYDHALETNDEAYLPVSISLLRLRIRSAWNTFTNGDINSIRDEPSNKKDWSLSEWVANFLSDERFMQYDDAYDDLYDEGIVGSDGQGFDEEDLEGVIDSLVILFVAAAIVALVWYRNARQQAHRQAEDNAARGRAAGRPPAPQPGAAPQPNNPGLDPFMPLGAGGIGH</sequence>
<keyword evidence="4" id="KW-0732">Signal</keyword>
<dbReference type="GO" id="GO:0036503">
    <property type="term" value="P:ERAD pathway"/>
    <property type="evidence" value="ECO:0007669"/>
    <property type="project" value="TreeGrafter"/>
</dbReference>
<evidence type="ECO:0000313" key="5">
    <source>
        <dbReference type="EMBL" id="ETS84677.1"/>
    </source>
</evidence>
<dbReference type="InterPro" id="IPR050767">
    <property type="entry name" value="Sel1_AlgK"/>
</dbReference>
<evidence type="ECO:0000256" key="2">
    <source>
        <dbReference type="SAM" id="MobiDB-lite"/>
    </source>
</evidence>
<feature type="transmembrane region" description="Helical" evidence="3">
    <location>
        <begin position="760"/>
        <end position="779"/>
    </location>
</feature>
<dbReference type="Pfam" id="PF08238">
    <property type="entry name" value="Sel1"/>
    <property type="match status" value="9"/>
</dbReference>
<dbReference type="OMA" id="DRSFSEW"/>
<dbReference type="HOGENOM" id="CLU_007931_0_0_1"/>
<comment type="similarity">
    <text evidence="1">Belongs to the sel-1 family.</text>
</comment>
<dbReference type="SUPFAM" id="SSF81901">
    <property type="entry name" value="HCP-like"/>
    <property type="match status" value="3"/>
</dbReference>
<feature type="chain" id="PRO_5004835078" evidence="4">
    <location>
        <begin position="21"/>
        <end position="832"/>
    </location>
</feature>
<dbReference type="FunCoup" id="W3XGV8">
    <property type="interactions" value="319"/>
</dbReference>
<organism evidence="5 6">
    <name type="scientific">Pestalotiopsis fici (strain W106-1 / CGMCC3.15140)</name>
    <dbReference type="NCBI Taxonomy" id="1229662"/>
    <lineage>
        <taxon>Eukaryota</taxon>
        <taxon>Fungi</taxon>
        <taxon>Dikarya</taxon>
        <taxon>Ascomycota</taxon>
        <taxon>Pezizomycotina</taxon>
        <taxon>Sordariomycetes</taxon>
        <taxon>Xylariomycetidae</taxon>
        <taxon>Amphisphaeriales</taxon>
        <taxon>Sporocadaceae</taxon>
        <taxon>Pestalotiopsis</taxon>
    </lineage>
</organism>
<dbReference type="RefSeq" id="XP_007829474.1">
    <property type="nucleotide sequence ID" value="XM_007831283.1"/>
</dbReference>
<name>W3XGV8_PESFW</name>
<evidence type="ECO:0000256" key="4">
    <source>
        <dbReference type="SAM" id="SignalP"/>
    </source>
</evidence>
<dbReference type="AlphaFoldDB" id="W3XGV8"/>
<evidence type="ECO:0000313" key="6">
    <source>
        <dbReference type="Proteomes" id="UP000030651"/>
    </source>
</evidence>
<gene>
    <name evidence="5" type="ORF">PFICI_02702</name>
</gene>
<dbReference type="GeneID" id="19267715"/>
<feature type="region of interest" description="Disordered" evidence="2">
    <location>
        <begin position="789"/>
        <end position="832"/>
    </location>
</feature>
<keyword evidence="3" id="KW-1133">Transmembrane helix</keyword>
<dbReference type="InParanoid" id="W3XGV8"/>
<evidence type="ECO:0000256" key="3">
    <source>
        <dbReference type="SAM" id="Phobius"/>
    </source>
</evidence>
<dbReference type="STRING" id="1229662.W3XGV8"/>
<evidence type="ECO:0000256" key="1">
    <source>
        <dbReference type="ARBA" id="ARBA00038101"/>
    </source>
</evidence>
<reference evidence="6" key="1">
    <citation type="journal article" date="2015" name="BMC Genomics">
        <title>Genomic and transcriptomic analysis of the endophytic fungus Pestalotiopsis fici reveals its lifestyle and high potential for synthesis of natural products.</title>
        <authorList>
            <person name="Wang X."/>
            <person name="Zhang X."/>
            <person name="Liu L."/>
            <person name="Xiang M."/>
            <person name="Wang W."/>
            <person name="Sun X."/>
            <person name="Che Y."/>
            <person name="Guo L."/>
            <person name="Liu G."/>
            <person name="Guo L."/>
            <person name="Wang C."/>
            <person name="Yin W.B."/>
            <person name="Stadler M."/>
            <person name="Zhang X."/>
            <person name="Liu X."/>
        </authorList>
    </citation>
    <scope>NUCLEOTIDE SEQUENCE [LARGE SCALE GENOMIC DNA]</scope>
    <source>
        <strain evidence="6">W106-1 / CGMCC3.15140</strain>
    </source>
</reference>
<feature type="signal peptide" evidence="4">
    <location>
        <begin position="1"/>
        <end position="20"/>
    </location>
</feature>
<dbReference type="EMBL" id="KI912110">
    <property type="protein sequence ID" value="ETS84677.1"/>
    <property type="molecule type" value="Genomic_DNA"/>
</dbReference>
<dbReference type="KEGG" id="pfy:PFICI_02702"/>
<keyword evidence="3" id="KW-0472">Membrane</keyword>
<dbReference type="Gene3D" id="1.25.40.10">
    <property type="entry name" value="Tetratricopeptide repeat domain"/>
    <property type="match status" value="4"/>
</dbReference>
<dbReference type="InterPro" id="IPR011990">
    <property type="entry name" value="TPR-like_helical_dom_sf"/>
</dbReference>
<keyword evidence="6" id="KW-1185">Reference proteome</keyword>
<dbReference type="Proteomes" id="UP000030651">
    <property type="component" value="Unassembled WGS sequence"/>
</dbReference>